<dbReference type="EMBL" id="JANIIC010000030">
    <property type="protein sequence ID" value="MCQ8832119.1"/>
    <property type="molecule type" value="Genomic_DNA"/>
</dbReference>
<accession>A0A9X2LYW1</accession>
<dbReference type="Gene3D" id="3.60.15.10">
    <property type="entry name" value="Ribonuclease Z/Hydroxyacylglutathione hydrolase-like"/>
    <property type="match status" value="1"/>
</dbReference>
<reference evidence="2" key="1">
    <citation type="submission" date="2022-06" db="EMBL/GenBank/DDBJ databases">
        <title>WGS of actinobacteria.</title>
        <authorList>
            <person name="Thawai C."/>
        </authorList>
    </citation>
    <scope>NUCLEOTIDE SEQUENCE</scope>
    <source>
        <strain evidence="2">DSM 42010</strain>
    </source>
</reference>
<dbReference type="RefSeq" id="WP_257632972.1">
    <property type="nucleotide sequence ID" value="NZ_JANIIC010000030.1"/>
</dbReference>
<dbReference type="CDD" id="cd16282">
    <property type="entry name" value="metallo-hydrolase-like_MBL-fold"/>
    <property type="match status" value="1"/>
</dbReference>
<dbReference type="Pfam" id="PF00753">
    <property type="entry name" value="Lactamase_B"/>
    <property type="match status" value="1"/>
</dbReference>
<evidence type="ECO:0000313" key="3">
    <source>
        <dbReference type="Proteomes" id="UP001142400"/>
    </source>
</evidence>
<evidence type="ECO:0000259" key="1">
    <source>
        <dbReference type="SMART" id="SM00849"/>
    </source>
</evidence>
<dbReference type="InterPro" id="IPR050855">
    <property type="entry name" value="NDM-1-like"/>
</dbReference>
<gene>
    <name evidence="2" type="ORF">NQU54_24360</name>
</gene>
<feature type="domain" description="Metallo-beta-lactamase" evidence="1">
    <location>
        <begin position="35"/>
        <end position="220"/>
    </location>
</feature>
<evidence type="ECO:0000313" key="2">
    <source>
        <dbReference type="EMBL" id="MCQ8832119.1"/>
    </source>
</evidence>
<dbReference type="PANTHER" id="PTHR42951">
    <property type="entry name" value="METALLO-BETA-LACTAMASE DOMAIN-CONTAINING"/>
    <property type="match status" value="1"/>
</dbReference>
<dbReference type="AlphaFoldDB" id="A0A9X2LYW1"/>
<keyword evidence="3" id="KW-1185">Reference proteome</keyword>
<dbReference type="InterPro" id="IPR036866">
    <property type="entry name" value="RibonucZ/Hydroxyglut_hydro"/>
</dbReference>
<proteinExistence type="predicted"/>
<dbReference type="SUPFAM" id="SSF56281">
    <property type="entry name" value="Metallo-hydrolase/oxidoreductase"/>
    <property type="match status" value="1"/>
</dbReference>
<dbReference type="InterPro" id="IPR001279">
    <property type="entry name" value="Metallo-B-lactamas"/>
</dbReference>
<comment type="caution">
    <text evidence="2">The sequence shown here is derived from an EMBL/GenBank/DDBJ whole genome shotgun (WGS) entry which is preliminary data.</text>
</comment>
<protein>
    <submittedName>
        <fullName evidence="2">MBL fold metallo-hydrolase</fullName>
    </submittedName>
</protein>
<dbReference type="Proteomes" id="UP001142400">
    <property type="component" value="Unassembled WGS sequence"/>
</dbReference>
<organism evidence="2 3">
    <name type="scientific">Streptomyces malaysiensis subsp. samsunensis</name>
    <dbReference type="NCBI Taxonomy" id="459658"/>
    <lineage>
        <taxon>Bacteria</taxon>
        <taxon>Bacillati</taxon>
        <taxon>Actinomycetota</taxon>
        <taxon>Actinomycetes</taxon>
        <taxon>Kitasatosporales</taxon>
        <taxon>Streptomycetaceae</taxon>
        <taxon>Streptomyces</taxon>
        <taxon>Streptomyces violaceusniger group</taxon>
    </lineage>
</organism>
<dbReference type="SMART" id="SM00849">
    <property type="entry name" value="Lactamase_B"/>
    <property type="match status" value="1"/>
</dbReference>
<sequence length="315" mass="34309">MSPVGQVCPPPPDGRLVEVADDVYAWIQPDGTWWINNAGFIAGDTSIAVVDTCTTERRTRAFLEAIETACPSRPLEFAINTHHHGDHTYGNCLLPTTTRLIGHENMRAGLLADTTLGSFPRFWEPRPEFGDLTLRAPELAIAGDMSIHLGDRRVDLLHPGYTAHTDGDLIVWVPDARVLFTGDLLFPGHTPMVMAGRPSGAIDSLGWLASLRPEVIVPGHGEILDAAGFTETIAEHERYYRFVLGEARRGIAEGLTPLGVAQSADLSGWTHLLDPERFVLNVHAAYAELNGEPVVRSAALADAVKWLGHPIVTRV</sequence>
<name>A0A9X2LYW1_STRMQ</name>